<dbReference type="EMBL" id="KZ820031">
    <property type="protein sequence ID" value="PWN49578.1"/>
    <property type="molecule type" value="Genomic_DNA"/>
</dbReference>
<keyword evidence="2" id="KW-1185">Reference proteome</keyword>
<gene>
    <name evidence="1" type="ORF">IE53DRAFT_388189</name>
</gene>
<name>A0ACD0NUQ4_9BASI</name>
<sequence>MTANGPTSKKLPQAEVIQEWADYDSEGYSFERGRMEKNIQSICFEKPALLPPKPAGASKLKKEDVDFLVKDLLLTRPQAEASLNEAGGDLEKALESLVRAPSDW</sequence>
<organism evidence="1 2">
    <name type="scientific">Violaceomyces palustris</name>
    <dbReference type="NCBI Taxonomy" id="1673888"/>
    <lineage>
        <taxon>Eukaryota</taxon>
        <taxon>Fungi</taxon>
        <taxon>Dikarya</taxon>
        <taxon>Basidiomycota</taxon>
        <taxon>Ustilaginomycotina</taxon>
        <taxon>Ustilaginomycetes</taxon>
        <taxon>Violaceomycetales</taxon>
        <taxon>Violaceomycetaceae</taxon>
        <taxon>Violaceomyces</taxon>
    </lineage>
</organism>
<accession>A0ACD0NUQ4</accession>
<reference evidence="1 2" key="1">
    <citation type="journal article" date="2018" name="Mol. Biol. Evol.">
        <title>Broad Genomic Sampling Reveals a Smut Pathogenic Ancestry of the Fungal Clade Ustilaginomycotina.</title>
        <authorList>
            <person name="Kijpornyongpan T."/>
            <person name="Mondo S.J."/>
            <person name="Barry K."/>
            <person name="Sandor L."/>
            <person name="Lee J."/>
            <person name="Lipzen A."/>
            <person name="Pangilinan J."/>
            <person name="LaButti K."/>
            <person name="Hainaut M."/>
            <person name="Henrissat B."/>
            <person name="Grigoriev I.V."/>
            <person name="Spatafora J.W."/>
            <person name="Aime M.C."/>
        </authorList>
    </citation>
    <scope>NUCLEOTIDE SEQUENCE [LARGE SCALE GENOMIC DNA]</scope>
    <source>
        <strain evidence="1 2">SA 807</strain>
    </source>
</reference>
<protein>
    <submittedName>
        <fullName evidence="1">Uncharacterized protein</fullName>
    </submittedName>
</protein>
<proteinExistence type="predicted"/>
<evidence type="ECO:0000313" key="2">
    <source>
        <dbReference type="Proteomes" id="UP000245626"/>
    </source>
</evidence>
<dbReference type="Proteomes" id="UP000245626">
    <property type="component" value="Unassembled WGS sequence"/>
</dbReference>
<evidence type="ECO:0000313" key="1">
    <source>
        <dbReference type="EMBL" id="PWN49578.1"/>
    </source>
</evidence>